<keyword evidence="2" id="KW-1185">Reference proteome</keyword>
<protein>
    <submittedName>
        <fullName evidence="1">Uncharacterized protein</fullName>
    </submittedName>
</protein>
<dbReference type="Gramene" id="OMO87529">
    <property type="protein sequence ID" value="OMO87529"/>
    <property type="gene ID" value="CCACVL1_08964"/>
</dbReference>
<organism evidence="1 2">
    <name type="scientific">Corchorus capsularis</name>
    <name type="common">Jute</name>
    <dbReference type="NCBI Taxonomy" id="210143"/>
    <lineage>
        <taxon>Eukaryota</taxon>
        <taxon>Viridiplantae</taxon>
        <taxon>Streptophyta</taxon>
        <taxon>Embryophyta</taxon>
        <taxon>Tracheophyta</taxon>
        <taxon>Spermatophyta</taxon>
        <taxon>Magnoliopsida</taxon>
        <taxon>eudicotyledons</taxon>
        <taxon>Gunneridae</taxon>
        <taxon>Pentapetalae</taxon>
        <taxon>rosids</taxon>
        <taxon>malvids</taxon>
        <taxon>Malvales</taxon>
        <taxon>Malvaceae</taxon>
        <taxon>Grewioideae</taxon>
        <taxon>Apeibeae</taxon>
        <taxon>Corchorus</taxon>
    </lineage>
</organism>
<evidence type="ECO:0000313" key="1">
    <source>
        <dbReference type="EMBL" id="OMO87529.1"/>
    </source>
</evidence>
<name>A0A1R3IY61_COCAP</name>
<reference evidence="1 2" key="1">
    <citation type="submission" date="2013-09" db="EMBL/GenBank/DDBJ databases">
        <title>Corchorus capsularis genome sequencing.</title>
        <authorList>
            <person name="Alam M."/>
            <person name="Haque M.S."/>
            <person name="Islam M.S."/>
            <person name="Emdad E.M."/>
            <person name="Islam M.M."/>
            <person name="Ahmed B."/>
            <person name="Halim A."/>
            <person name="Hossen Q.M.M."/>
            <person name="Hossain M.Z."/>
            <person name="Ahmed R."/>
            <person name="Khan M.M."/>
            <person name="Islam R."/>
            <person name="Rashid M.M."/>
            <person name="Khan S.A."/>
            <person name="Rahman M.S."/>
            <person name="Alam M."/>
        </authorList>
    </citation>
    <scope>NUCLEOTIDE SEQUENCE [LARGE SCALE GENOMIC DNA]</scope>
    <source>
        <strain evidence="2">cv. CVL-1</strain>
        <tissue evidence="1">Whole seedling</tissue>
    </source>
</reference>
<dbReference type="EMBL" id="AWWV01009204">
    <property type="protein sequence ID" value="OMO87529.1"/>
    <property type="molecule type" value="Genomic_DNA"/>
</dbReference>
<dbReference type="AlphaFoldDB" id="A0A1R3IY61"/>
<dbReference type="Proteomes" id="UP000188268">
    <property type="component" value="Unassembled WGS sequence"/>
</dbReference>
<sequence length="31" mass="3401">MAKLEGWPRPVKAKQIVQTTQSFNSIQAAAT</sequence>
<evidence type="ECO:0000313" key="2">
    <source>
        <dbReference type="Proteomes" id="UP000188268"/>
    </source>
</evidence>
<gene>
    <name evidence="1" type="ORF">CCACVL1_08964</name>
</gene>
<comment type="caution">
    <text evidence="1">The sequence shown here is derived from an EMBL/GenBank/DDBJ whole genome shotgun (WGS) entry which is preliminary data.</text>
</comment>
<accession>A0A1R3IY61</accession>
<proteinExistence type="predicted"/>